<reference evidence="2" key="1">
    <citation type="submission" date="2020-05" db="EMBL/GenBank/DDBJ databases">
        <title>Mycena genomes resolve the evolution of fungal bioluminescence.</title>
        <authorList>
            <person name="Tsai I.J."/>
        </authorList>
    </citation>
    <scope>NUCLEOTIDE SEQUENCE</scope>
    <source>
        <strain evidence="2">CCC161011</strain>
    </source>
</reference>
<feature type="region of interest" description="Disordered" evidence="1">
    <location>
        <begin position="238"/>
        <end position="301"/>
    </location>
</feature>
<dbReference type="EMBL" id="JACAZI010000019">
    <property type="protein sequence ID" value="KAF7339915.1"/>
    <property type="molecule type" value="Genomic_DNA"/>
</dbReference>
<feature type="compositionally biased region" description="Basic residues" evidence="1">
    <location>
        <begin position="14"/>
        <end position="23"/>
    </location>
</feature>
<feature type="compositionally biased region" description="Low complexity" evidence="1">
    <location>
        <begin position="43"/>
        <end position="54"/>
    </location>
</feature>
<accession>A0A8H6XEH6</accession>
<keyword evidence="3" id="KW-1185">Reference proteome</keyword>
<dbReference type="AlphaFoldDB" id="A0A8H6XEH6"/>
<proteinExistence type="predicted"/>
<evidence type="ECO:0000313" key="3">
    <source>
        <dbReference type="Proteomes" id="UP000620124"/>
    </source>
</evidence>
<protein>
    <submittedName>
        <fullName evidence="2">Sec7 domain protein</fullName>
    </submittedName>
</protein>
<evidence type="ECO:0000313" key="2">
    <source>
        <dbReference type="EMBL" id="KAF7339915.1"/>
    </source>
</evidence>
<feature type="region of interest" description="Disordered" evidence="1">
    <location>
        <begin position="38"/>
        <end position="137"/>
    </location>
</feature>
<feature type="compositionally biased region" description="Polar residues" evidence="1">
    <location>
        <begin position="79"/>
        <end position="111"/>
    </location>
</feature>
<sequence>MLAVAPAYNESKEKKRVLKKTSRLSRSVKEDYIFVDMQGDAGSSELPKPSSSPSIEVAKNETIVDKLGGMSLPADARRSSSISAQSLFTVEDSTPGSSETGSQIAPTSSTEQLRRKASRINRQLGENIPPVQTKRRQSVDFTAVRGSNASSAESLKRTRSLWTSSQRRKEVADEAAGEFQDRYLRNFGTGTMSERQRALNVKRARKMTQLFGQEPPPELIQIQDEREEIENFRDSTATLSTFLSPTPPPLRDRANSTSSTGTAGHDEDDQVSSTPPPFSTVTEEPAEPSILPRAPTFQDRRRRAAKLSRFFGVGFQDIGLSPVLTTPRSPPQSPVTSVEVDVKVSGRRFFGVFSDRPKEGDDMQEAIQKLRGLKAG</sequence>
<feature type="region of interest" description="Disordered" evidence="1">
    <location>
        <begin position="1"/>
        <end position="23"/>
    </location>
</feature>
<organism evidence="2 3">
    <name type="scientific">Mycena venus</name>
    <dbReference type="NCBI Taxonomy" id="2733690"/>
    <lineage>
        <taxon>Eukaryota</taxon>
        <taxon>Fungi</taxon>
        <taxon>Dikarya</taxon>
        <taxon>Basidiomycota</taxon>
        <taxon>Agaricomycotina</taxon>
        <taxon>Agaricomycetes</taxon>
        <taxon>Agaricomycetidae</taxon>
        <taxon>Agaricales</taxon>
        <taxon>Marasmiineae</taxon>
        <taxon>Mycenaceae</taxon>
        <taxon>Mycena</taxon>
    </lineage>
</organism>
<dbReference type="OrthoDB" id="3269550at2759"/>
<name>A0A8H6XEH6_9AGAR</name>
<gene>
    <name evidence="2" type="ORF">MVEN_01909000</name>
</gene>
<dbReference type="Proteomes" id="UP000620124">
    <property type="component" value="Unassembled WGS sequence"/>
</dbReference>
<evidence type="ECO:0000256" key="1">
    <source>
        <dbReference type="SAM" id="MobiDB-lite"/>
    </source>
</evidence>
<comment type="caution">
    <text evidence="2">The sequence shown here is derived from an EMBL/GenBank/DDBJ whole genome shotgun (WGS) entry which is preliminary data.</text>
</comment>